<keyword evidence="3 7" id="KW-0489">Methyltransferase</keyword>
<evidence type="ECO:0000256" key="5">
    <source>
        <dbReference type="ARBA" id="ARBA00022691"/>
    </source>
</evidence>
<comment type="catalytic activity">
    <reaction evidence="6">
        <text>a 2'-deoxyadenosine in DNA + S-adenosyl-L-methionine = an N(6)-methyl-2'-deoxyadenosine in DNA + S-adenosyl-L-homocysteine + H(+)</text>
        <dbReference type="Rhea" id="RHEA:15197"/>
        <dbReference type="Rhea" id="RHEA-COMP:12418"/>
        <dbReference type="Rhea" id="RHEA-COMP:12419"/>
        <dbReference type="ChEBI" id="CHEBI:15378"/>
        <dbReference type="ChEBI" id="CHEBI:57856"/>
        <dbReference type="ChEBI" id="CHEBI:59789"/>
        <dbReference type="ChEBI" id="CHEBI:90615"/>
        <dbReference type="ChEBI" id="CHEBI:90616"/>
        <dbReference type="EC" id="2.1.1.72"/>
    </reaction>
</comment>
<comment type="similarity">
    <text evidence="1">Belongs to the N(4)/N(6)-methyltransferase family.</text>
</comment>
<dbReference type="EC" id="2.1.1.72" evidence="2"/>
<dbReference type="PRINTS" id="PR00505">
    <property type="entry name" value="D12N6MTFRASE"/>
</dbReference>
<dbReference type="Gene3D" id="1.10.1020.10">
    <property type="entry name" value="Adenine-specific Methyltransferase, Domain 2"/>
    <property type="match status" value="1"/>
</dbReference>
<keyword evidence="8" id="KW-1185">Reference proteome</keyword>
<evidence type="ECO:0000256" key="3">
    <source>
        <dbReference type="ARBA" id="ARBA00022603"/>
    </source>
</evidence>
<sequence>MDLFGETQGAKPFLKWAGGKRQLIPAIEAALPSNFRHLRNVTYVEPFIGGGAVLFWLLQAYPNIQRAIINDINPDLTTAYRVVQQRPQELITALMALQEAYYCLATEADRRLFLRSSGLSSTPARWPMYATRPCYSS</sequence>
<dbReference type="RefSeq" id="WP_305005106.1">
    <property type="nucleotide sequence ID" value="NZ_JAUQSY010000002.1"/>
</dbReference>
<comment type="caution">
    <text evidence="7">The sequence shown here is derived from an EMBL/GenBank/DDBJ whole genome shotgun (WGS) entry which is preliminary data.</text>
</comment>
<dbReference type="InterPro" id="IPR023095">
    <property type="entry name" value="Ade_MeTrfase_dom_2"/>
</dbReference>
<evidence type="ECO:0000313" key="7">
    <source>
        <dbReference type="EMBL" id="MDO7873790.1"/>
    </source>
</evidence>
<reference evidence="7" key="1">
    <citation type="submission" date="2023-07" db="EMBL/GenBank/DDBJ databases">
        <authorList>
            <person name="Kim M.K."/>
        </authorList>
    </citation>
    <scope>NUCLEOTIDE SEQUENCE</scope>
    <source>
        <strain evidence="7">ASUV-10-1</strain>
    </source>
</reference>
<evidence type="ECO:0000256" key="2">
    <source>
        <dbReference type="ARBA" id="ARBA00011900"/>
    </source>
</evidence>
<proteinExistence type="inferred from homology"/>
<dbReference type="Pfam" id="PF02086">
    <property type="entry name" value="MethyltransfD12"/>
    <property type="match status" value="1"/>
</dbReference>
<name>A0ABT9B7L7_9BACT</name>
<dbReference type="PANTHER" id="PTHR30481:SF3">
    <property type="entry name" value="DNA ADENINE METHYLASE"/>
    <property type="match status" value="1"/>
</dbReference>
<organism evidence="7 8">
    <name type="scientific">Hymenobacter aranciens</name>
    <dbReference type="NCBI Taxonomy" id="3063996"/>
    <lineage>
        <taxon>Bacteria</taxon>
        <taxon>Pseudomonadati</taxon>
        <taxon>Bacteroidota</taxon>
        <taxon>Cytophagia</taxon>
        <taxon>Cytophagales</taxon>
        <taxon>Hymenobacteraceae</taxon>
        <taxon>Hymenobacter</taxon>
    </lineage>
</organism>
<dbReference type="GO" id="GO:0008168">
    <property type="term" value="F:methyltransferase activity"/>
    <property type="evidence" value="ECO:0007669"/>
    <property type="project" value="UniProtKB-KW"/>
</dbReference>
<evidence type="ECO:0000256" key="4">
    <source>
        <dbReference type="ARBA" id="ARBA00022679"/>
    </source>
</evidence>
<protein>
    <recommendedName>
        <fullName evidence="2">site-specific DNA-methyltransferase (adenine-specific)</fullName>
        <ecNumber evidence="2">2.1.1.72</ecNumber>
    </recommendedName>
</protein>
<dbReference type="Gene3D" id="3.40.50.150">
    <property type="entry name" value="Vaccinia Virus protein VP39"/>
    <property type="match status" value="1"/>
</dbReference>
<dbReference type="InterPro" id="IPR012327">
    <property type="entry name" value="MeTrfase_D12"/>
</dbReference>
<gene>
    <name evidence="7" type="ORF">Q5H93_03530</name>
</gene>
<accession>A0ABT9B7L7</accession>
<keyword evidence="4" id="KW-0808">Transferase</keyword>
<dbReference type="SUPFAM" id="SSF53335">
    <property type="entry name" value="S-adenosyl-L-methionine-dependent methyltransferases"/>
    <property type="match status" value="1"/>
</dbReference>
<dbReference type="Proteomes" id="UP001176429">
    <property type="component" value="Unassembled WGS sequence"/>
</dbReference>
<evidence type="ECO:0000256" key="1">
    <source>
        <dbReference type="ARBA" id="ARBA00006594"/>
    </source>
</evidence>
<dbReference type="PANTHER" id="PTHR30481">
    <property type="entry name" value="DNA ADENINE METHYLASE"/>
    <property type="match status" value="1"/>
</dbReference>
<keyword evidence="5" id="KW-0949">S-adenosyl-L-methionine</keyword>
<dbReference type="GO" id="GO:0032259">
    <property type="term" value="P:methylation"/>
    <property type="evidence" value="ECO:0007669"/>
    <property type="project" value="UniProtKB-KW"/>
</dbReference>
<evidence type="ECO:0000256" key="6">
    <source>
        <dbReference type="ARBA" id="ARBA00047942"/>
    </source>
</evidence>
<evidence type="ECO:0000313" key="8">
    <source>
        <dbReference type="Proteomes" id="UP001176429"/>
    </source>
</evidence>
<dbReference type="EMBL" id="JAUQSY010000002">
    <property type="protein sequence ID" value="MDO7873790.1"/>
    <property type="molecule type" value="Genomic_DNA"/>
</dbReference>
<dbReference type="InterPro" id="IPR029063">
    <property type="entry name" value="SAM-dependent_MTases_sf"/>
</dbReference>